<dbReference type="InterPro" id="IPR013320">
    <property type="entry name" value="ConA-like_dom_sf"/>
</dbReference>
<dbReference type="CDD" id="cd08023">
    <property type="entry name" value="GH16_laminarinase_like"/>
    <property type="match status" value="1"/>
</dbReference>
<feature type="compositionally biased region" description="Low complexity" evidence="2">
    <location>
        <begin position="484"/>
        <end position="511"/>
    </location>
</feature>
<dbReference type="GO" id="GO:0005975">
    <property type="term" value="P:carbohydrate metabolic process"/>
    <property type="evidence" value="ECO:0007669"/>
    <property type="project" value="InterPro"/>
</dbReference>
<accession>D5U2N8</accession>
<keyword evidence="6" id="KW-1185">Reference proteome</keyword>
<dbReference type="PROSITE" id="PS51762">
    <property type="entry name" value="GH16_2"/>
    <property type="match status" value="1"/>
</dbReference>
<dbReference type="eggNOG" id="arCOG01144">
    <property type="taxonomic scope" value="Archaea"/>
</dbReference>
<dbReference type="EC" id="3.2.1.73" evidence="5"/>
<dbReference type="STRING" id="633148.Tagg_1119"/>
<dbReference type="CAZy" id="GH16">
    <property type="family name" value="Glycoside Hydrolase Family 16"/>
</dbReference>
<feature type="domain" description="GH16" evidence="4">
    <location>
        <begin position="40"/>
        <end position="291"/>
    </location>
</feature>
<dbReference type="PANTHER" id="PTHR10963:SF55">
    <property type="entry name" value="GLYCOSIDE HYDROLASE FAMILY 16 PROTEIN"/>
    <property type="match status" value="1"/>
</dbReference>
<dbReference type="SUPFAM" id="SSF49899">
    <property type="entry name" value="Concanavalin A-like lectins/glucanases"/>
    <property type="match status" value="1"/>
</dbReference>
<keyword evidence="5" id="KW-0326">Glycosidase</keyword>
<keyword evidence="5" id="KW-0378">Hydrolase</keyword>
<organism evidence="5 6">
    <name type="scientific">Thermosphaera aggregans (strain DSM 11486 / M11TL)</name>
    <dbReference type="NCBI Taxonomy" id="633148"/>
    <lineage>
        <taxon>Archaea</taxon>
        <taxon>Thermoproteota</taxon>
        <taxon>Thermoprotei</taxon>
        <taxon>Desulfurococcales</taxon>
        <taxon>Desulfurococcaceae</taxon>
        <taxon>Thermosphaera</taxon>
    </lineage>
</organism>
<keyword evidence="3" id="KW-1133">Transmembrane helix</keyword>
<comment type="similarity">
    <text evidence="1">Belongs to the glycosyl hydrolase 16 family.</text>
</comment>
<dbReference type="SMR" id="D5U2N8"/>
<dbReference type="PANTHER" id="PTHR10963">
    <property type="entry name" value="GLYCOSYL HYDROLASE-RELATED"/>
    <property type="match status" value="1"/>
</dbReference>
<dbReference type="eggNOG" id="arCOG09822">
    <property type="taxonomic scope" value="Archaea"/>
</dbReference>
<reference key="3">
    <citation type="submission" date="2010-02" db="EMBL/GenBank/DDBJ databases">
        <title>Complete genome sequence of Thermosphaera aggregans type strain (M11TL).</title>
        <authorList>
            <consortium name="US DOE Joint Genome Institute (JGI-PGF)"/>
            <person name="Spring S."/>
            <person name="Lapidus A."/>
            <person name="Munk C."/>
            <person name="Schroeder M."/>
            <person name="Glavina Del Rio T."/>
            <person name="Tice H."/>
            <person name="Copeland A."/>
            <person name="Cheng J.-F."/>
            <person name="Lucas S."/>
            <person name="Chen F."/>
            <person name="Nolan M."/>
            <person name="Bruce D."/>
            <person name="Goodwin L."/>
            <person name="Pitluck S."/>
            <person name="Ivanova N."/>
            <person name="Mavromatis K."/>
            <person name="Ovchinnikova G."/>
            <person name="Pati A."/>
            <person name="Chen A."/>
            <person name="Palaniappan K."/>
            <person name="Land M."/>
            <person name="Hauser L."/>
            <person name="Chang Y.-J."/>
            <person name="Jeffries C.C."/>
            <person name="Brettin T."/>
            <person name="Detter J.C."/>
            <person name="Tapia R."/>
            <person name="Han C."/>
            <person name="Chain P."/>
            <person name="Heimerl T."/>
            <person name="Weik F."/>
            <person name="Goker M."/>
            <person name="Rachel R."/>
            <person name="Bristow J."/>
            <person name="Eisen J.A."/>
            <person name="Markowitz V."/>
            <person name="Hugenholtz P."/>
            <person name="Kyrpides N.C."/>
            <person name="Klenk H.-P."/>
        </authorList>
    </citation>
    <scope>NUCLEOTIDE SEQUENCE</scope>
    <source>
        <strain>DSM 11486</strain>
    </source>
</reference>
<dbReference type="CAZy" id="CBM4">
    <property type="family name" value="Carbohydrate-Binding Module Family 4"/>
</dbReference>
<evidence type="ECO:0000256" key="1">
    <source>
        <dbReference type="ARBA" id="ARBA00006865"/>
    </source>
</evidence>
<reference evidence="5 6" key="1">
    <citation type="journal article" date="2010" name="Stand. Genomic Sci.">
        <title>Complete genome sequence of Thermosphaera aggregans type strain (M11TL).</title>
        <authorList>
            <person name="Spring S."/>
            <person name="Rachel R."/>
            <person name="Lapidus A."/>
            <person name="Davenport K."/>
            <person name="Tice H."/>
            <person name="Copeland A."/>
            <person name="Cheng J.F."/>
            <person name="Lucas S."/>
            <person name="Chen F."/>
            <person name="Nolan M."/>
            <person name="Bruce D."/>
            <person name="Goodwin L."/>
            <person name="Pitluck S."/>
            <person name="Ivanova N."/>
            <person name="Mavromatis K."/>
            <person name="Ovchinnikova G."/>
            <person name="Pati A."/>
            <person name="Chen A."/>
            <person name="Palaniappan K."/>
            <person name="Land M."/>
            <person name="Hauser L."/>
            <person name="Chang Y.J."/>
            <person name="Jeffries C.C."/>
            <person name="Brettin T."/>
            <person name="Detter J.C."/>
            <person name="Tapia R."/>
            <person name="Han C."/>
            <person name="Heimerl T."/>
            <person name="Weikl F."/>
            <person name="Brambilla E."/>
            <person name="Goker M."/>
            <person name="Bristow J."/>
            <person name="Eisen J.A."/>
            <person name="Markowitz V."/>
            <person name="Hugenholtz P."/>
            <person name="Kyrpides N.C."/>
            <person name="Klenk H.P."/>
        </authorList>
    </citation>
    <scope>NUCLEOTIDE SEQUENCE [LARGE SCALE GENOMIC DNA]</scope>
    <source>
        <strain evidence="6">DSM 11486 / M11TL</strain>
    </source>
</reference>
<dbReference type="HOGENOM" id="CLU_488035_0_0_2"/>
<protein>
    <submittedName>
        <fullName evidence="5">Licheninase</fullName>
        <ecNumber evidence="5">3.2.1.73</ecNumber>
    </submittedName>
</protein>
<keyword evidence="3" id="KW-0472">Membrane</keyword>
<evidence type="ECO:0000259" key="4">
    <source>
        <dbReference type="PROSITE" id="PS51762"/>
    </source>
</evidence>
<proteinExistence type="inferred from homology"/>
<dbReference type="InterPro" id="IPR050546">
    <property type="entry name" value="Glycosyl_Hydrlase_16"/>
</dbReference>
<reference evidence="6" key="2">
    <citation type="journal article" date="2010" name="Stand. Genomic Sci.">
        <title>Complete genome sequence of Thermosphaera aggregans type strain (M11TLT).</title>
        <authorList>
            <person name="Spring S."/>
            <person name="Rachel R."/>
            <person name="Lapidus A."/>
            <person name="Davenport K."/>
            <person name="Tice H."/>
            <person name="Copeland A."/>
            <person name="Cheng J.-F."/>
            <person name="Lucas S."/>
            <person name="Chen F."/>
            <person name="Nolan M."/>
            <person name="Bruce D."/>
            <person name="Goodwin L."/>
            <person name="Pitluck S."/>
            <person name="Ivanova N."/>
            <person name="Mavromatis K."/>
            <person name="Ovchinnikova G."/>
            <person name="Pati A."/>
            <person name="Chen A."/>
            <person name="Palaniappan K."/>
            <person name="Land M."/>
            <person name="Hauser L."/>
            <person name="Chang Y.-J."/>
            <person name="Jeffries C.C."/>
            <person name="Brettin T."/>
            <person name="Detter J.C."/>
            <person name="Tapia R."/>
            <person name="Han C."/>
            <person name="Heimerl T."/>
            <person name="Weikl F."/>
            <person name="Brambilla E."/>
            <person name="Goker M."/>
            <person name="Bristow J."/>
            <person name="Eisen J.A."/>
            <person name="Markowitz V."/>
            <person name="Hugenholtz P."/>
            <person name="Kyrpides N.C."/>
            <person name="Klenk H.-P."/>
        </authorList>
    </citation>
    <scope>NUCLEOTIDE SEQUENCE [LARGE SCALE GENOMIC DNA]</scope>
    <source>
        <strain evidence="6">DSM 11486 / M11TL</strain>
    </source>
</reference>
<dbReference type="AlphaFoldDB" id="D5U2N8"/>
<feature type="region of interest" description="Disordered" evidence="2">
    <location>
        <begin position="484"/>
        <end position="529"/>
    </location>
</feature>
<keyword evidence="3" id="KW-0812">Transmembrane</keyword>
<dbReference type="EMBL" id="CP001939">
    <property type="protein sequence ID" value="ADG91388.1"/>
    <property type="molecule type" value="Genomic_DNA"/>
</dbReference>
<dbReference type="Pfam" id="PF00722">
    <property type="entry name" value="Glyco_hydro_16"/>
    <property type="match status" value="1"/>
</dbReference>
<evidence type="ECO:0000313" key="6">
    <source>
        <dbReference type="Proteomes" id="UP000002376"/>
    </source>
</evidence>
<evidence type="ECO:0000313" key="5">
    <source>
        <dbReference type="EMBL" id="ADG91388.1"/>
    </source>
</evidence>
<name>D5U2N8_THEAM</name>
<dbReference type="KEGG" id="tag:Tagg_1119"/>
<dbReference type="InterPro" id="IPR008979">
    <property type="entry name" value="Galactose-bd-like_sf"/>
</dbReference>
<evidence type="ECO:0000256" key="3">
    <source>
        <dbReference type="SAM" id="Phobius"/>
    </source>
</evidence>
<dbReference type="Gene3D" id="2.60.120.200">
    <property type="match status" value="1"/>
</dbReference>
<feature type="transmembrane region" description="Helical" evidence="3">
    <location>
        <begin position="534"/>
        <end position="555"/>
    </location>
</feature>
<dbReference type="GO" id="GO:0042972">
    <property type="term" value="F:licheninase activity"/>
    <property type="evidence" value="ECO:0007669"/>
    <property type="project" value="UniProtKB-EC"/>
</dbReference>
<dbReference type="SUPFAM" id="SSF49785">
    <property type="entry name" value="Galactose-binding domain-like"/>
    <property type="match status" value="1"/>
</dbReference>
<gene>
    <name evidence="5" type="ordered locus">Tagg_1119</name>
</gene>
<dbReference type="InterPro" id="IPR000757">
    <property type="entry name" value="Beta-glucanase-like"/>
</dbReference>
<dbReference type="Gene3D" id="2.60.120.260">
    <property type="entry name" value="Galactose-binding domain-like"/>
    <property type="match status" value="1"/>
</dbReference>
<evidence type="ECO:0000256" key="2">
    <source>
        <dbReference type="SAM" id="MobiDB-lite"/>
    </source>
</evidence>
<dbReference type="Proteomes" id="UP000002376">
    <property type="component" value="Chromosome"/>
</dbReference>
<sequence length="558" mass="63282">MKAIILLITLLLALPFTLITDSFSDSKHDLSKKHLNGLTLIWSEEFEEDMINESIWNFNIGDGCEYGLCGWGNNELQYYRRENAFIENGSLVIEARKEVFIDESTGKIYNYTSARLDTVGKFKVQHGYIEVRARLPSGKGLWPAIWMLGEEWSLENTKAWPSCGEIDIMELIGSDPTIVYGTVHAPFCYGGRGVGSSFKLPRNYDFTQDYHVFAIEWTSEYIKWFVDGQLYHVVNKQEFAEKGCTWVFNHSFHIIVNLAVGGYWPGPPDDTTVFPARMYIDYIRVYEAPPVDEYFVFQKDTDNELMARTRGWTTVSFETVVNGDFEEPFNTLNNPLLNPDEWFLIAYGSNYIDYNRTGVSNGVFTLALKSTGGSLDDVGFAQYVWLKQNNSYIVKLKAWSSTNKTISLKIILPSIPSKTYFEVLINLTTIPQEFVILYNHSSIAGNIISLTVNTGYNGEIISSIDLYFDYVLLKPWTGEYETITSETSTETTTETTLPTPPSETLETTTSPVIETTRETKTPENTPSPATQDSLLKIILVTILALAASIIVFLMFKRK</sequence>